<accession>A0A7H4MLW2</accession>
<dbReference type="AlphaFoldDB" id="A0A7H4MLW2"/>
<organism evidence="2 3">
    <name type="scientific">Klebsiella variicola</name>
    <dbReference type="NCBI Taxonomy" id="244366"/>
    <lineage>
        <taxon>Bacteria</taxon>
        <taxon>Pseudomonadati</taxon>
        <taxon>Pseudomonadota</taxon>
        <taxon>Gammaproteobacteria</taxon>
        <taxon>Enterobacterales</taxon>
        <taxon>Enterobacteriaceae</taxon>
        <taxon>Klebsiella/Raoultella group</taxon>
        <taxon>Klebsiella</taxon>
        <taxon>Klebsiella pneumoniae complex</taxon>
    </lineage>
</organism>
<dbReference type="CDD" id="cd00207">
    <property type="entry name" value="fer2"/>
    <property type="match status" value="1"/>
</dbReference>
<dbReference type="Proteomes" id="UP000254545">
    <property type="component" value="Unassembled WGS sequence"/>
</dbReference>
<keyword evidence="2" id="KW-0560">Oxidoreductase</keyword>
<dbReference type="EMBL" id="UGKR01000003">
    <property type="protein sequence ID" value="STS91312.1"/>
    <property type="molecule type" value="Genomic_DNA"/>
</dbReference>
<dbReference type="InterPro" id="IPR001041">
    <property type="entry name" value="2Fe-2S_ferredoxin-type"/>
</dbReference>
<gene>
    <name evidence="2" type="primary">hcr_3</name>
    <name evidence="2" type="ORF">NCTC9177_05218</name>
</gene>
<sequence>MLWTPAAGTLLELGEKHQIPMAGGCRAGQCECCAVRVIEGAIGSFTEQTVSDDGLCLACQSVPASDIVIDA</sequence>
<dbReference type="InterPro" id="IPR036010">
    <property type="entry name" value="2Fe-2S_ferredoxin-like_sf"/>
</dbReference>
<proteinExistence type="predicted"/>
<dbReference type="EC" id="1.-.-.-" evidence="2"/>
<dbReference type="Gene3D" id="3.10.20.30">
    <property type="match status" value="1"/>
</dbReference>
<dbReference type="Pfam" id="PF00111">
    <property type="entry name" value="Fer2"/>
    <property type="match status" value="1"/>
</dbReference>
<dbReference type="GO" id="GO:0051536">
    <property type="term" value="F:iron-sulfur cluster binding"/>
    <property type="evidence" value="ECO:0007669"/>
    <property type="project" value="InterPro"/>
</dbReference>
<evidence type="ECO:0000259" key="1">
    <source>
        <dbReference type="PROSITE" id="PS51085"/>
    </source>
</evidence>
<evidence type="ECO:0000313" key="2">
    <source>
        <dbReference type="EMBL" id="STS91312.1"/>
    </source>
</evidence>
<dbReference type="PROSITE" id="PS51085">
    <property type="entry name" value="2FE2S_FER_2"/>
    <property type="match status" value="1"/>
</dbReference>
<reference evidence="2 3" key="1">
    <citation type="submission" date="2018-06" db="EMBL/GenBank/DDBJ databases">
        <authorList>
            <consortium name="Pathogen Informatics"/>
            <person name="Doyle S."/>
        </authorList>
    </citation>
    <scope>NUCLEOTIDE SEQUENCE [LARGE SCALE GENOMIC DNA]</scope>
    <source>
        <strain evidence="2 3">NCTC9177</strain>
    </source>
</reference>
<comment type="caution">
    <text evidence="2">The sequence shown here is derived from an EMBL/GenBank/DDBJ whole genome shotgun (WGS) entry which is preliminary data.</text>
</comment>
<dbReference type="GO" id="GO:0016491">
    <property type="term" value="F:oxidoreductase activity"/>
    <property type="evidence" value="ECO:0007669"/>
    <property type="project" value="UniProtKB-KW"/>
</dbReference>
<protein>
    <submittedName>
        <fullName evidence="2">NADH oxidoreductase hcr</fullName>
        <ecNumber evidence="2">1.-.-.-</ecNumber>
    </submittedName>
</protein>
<dbReference type="SUPFAM" id="SSF54292">
    <property type="entry name" value="2Fe-2S ferredoxin-like"/>
    <property type="match status" value="1"/>
</dbReference>
<evidence type="ECO:0000313" key="3">
    <source>
        <dbReference type="Proteomes" id="UP000254545"/>
    </source>
</evidence>
<feature type="domain" description="2Fe-2S ferredoxin-type" evidence="1">
    <location>
        <begin position="1"/>
        <end position="71"/>
    </location>
</feature>
<name>A0A7H4MLW2_KLEVA</name>
<dbReference type="InterPro" id="IPR012675">
    <property type="entry name" value="Beta-grasp_dom_sf"/>
</dbReference>